<dbReference type="PANTHER" id="PTHR43724:SF1">
    <property type="entry name" value="PYRUVATE SYNTHASE SUBUNIT PORD"/>
    <property type="match status" value="1"/>
</dbReference>
<evidence type="ECO:0000256" key="5">
    <source>
        <dbReference type="ARBA" id="ARBA00023004"/>
    </source>
</evidence>
<dbReference type="SUPFAM" id="SSF54862">
    <property type="entry name" value="4Fe-4S ferredoxins"/>
    <property type="match status" value="1"/>
</dbReference>
<dbReference type="InterPro" id="IPR017900">
    <property type="entry name" value="4Fe4S_Fe_S_CS"/>
</dbReference>
<organism evidence="8 9">
    <name type="scientific">Candidatus Eubacterium avistercoris</name>
    <dbReference type="NCBI Taxonomy" id="2838567"/>
    <lineage>
        <taxon>Bacteria</taxon>
        <taxon>Bacillati</taxon>
        <taxon>Bacillota</taxon>
        <taxon>Clostridia</taxon>
        <taxon>Eubacteriales</taxon>
        <taxon>Eubacteriaceae</taxon>
        <taxon>Eubacterium</taxon>
    </lineage>
</organism>
<dbReference type="PROSITE" id="PS00198">
    <property type="entry name" value="4FE4S_FER_1"/>
    <property type="match status" value="1"/>
</dbReference>
<evidence type="ECO:0000313" key="9">
    <source>
        <dbReference type="Proteomes" id="UP000824024"/>
    </source>
</evidence>
<evidence type="ECO:0000256" key="4">
    <source>
        <dbReference type="ARBA" id="ARBA00022737"/>
    </source>
</evidence>
<dbReference type="EMBL" id="DXCH01000307">
    <property type="protein sequence ID" value="HIZ08557.1"/>
    <property type="molecule type" value="Genomic_DNA"/>
</dbReference>
<keyword evidence="4" id="KW-0677">Repeat</keyword>
<dbReference type="NCBIfam" id="TIGR02179">
    <property type="entry name" value="PorD_KorD"/>
    <property type="match status" value="1"/>
</dbReference>
<dbReference type="GO" id="GO:0051539">
    <property type="term" value="F:4 iron, 4 sulfur cluster binding"/>
    <property type="evidence" value="ECO:0007669"/>
    <property type="project" value="UniProtKB-KW"/>
</dbReference>
<dbReference type="InterPro" id="IPR011898">
    <property type="entry name" value="PorD_KorD"/>
</dbReference>
<keyword evidence="5" id="KW-0408">Iron</keyword>
<comment type="caution">
    <text evidence="8">The sequence shown here is derived from an EMBL/GenBank/DDBJ whole genome shotgun (WGS) entry which is preliminary data.</text>
</comment>
<evidence type="ECO:0000259" key="7">
    <source>
        <dbReference type="PROSITE" id="PS51379"/>
    </source>
</evidence>
<gene>
    <name evidence="8" type="ORF">IAA08_11565</name>
</gene>
<dbReference type="AlphaFoldDB" id="A0A9D2D4L8"/>
<dbReference type="Gene3D" id="3.30.70.20">
    <property type="match status" value="2"/>
</dbReference>
<evidence type="ECO:0000256" key="6">
    <source>
        <dbReference type="ARBA" id="ARBA00023014"/>
    </source>
</evidence>
<dbReference type="PROSITE" id="PS51379">
    <property type="entry name" value="4FE4S_FER_2"/>
    <property type="match status" value="2"/>
</dbReference>
<feature type="domain" description="4Fe-4S ferredoxin-type" evidence="7">
    <location>
        <begin position="70"/>
        <end position="99"/>
    </location>
</feature>
<reference evidence="8" key="1">
    <citation type="journal article" date="2021" name="PeerJ">
        <title>Extensive microbial diversity within the chicken gut microbiome revealed by metagenomics and culture.</title>
        <authorList>
            <person name="Gilroy R."/>
            <person name="Ravi A."/>
            <person name="Getino M."/>
            <person name="Pursley I."/>
            <person name="Horton D.L."/>
            <person name="Alikhan N.F."/>
            <person name="Baker D."/>
            <person name="Gharbi K."/>
            <person name="Hall N."/>
            <person name="Watson M."/>
            <person name="Adriaenssens E.M."/>
            <person name="Foster-Nyarko E."/>
            <person name="Jarju S."/>
            <person name="Secka A."/>
            <person name="Antonio M."/>
            <person name="Oren A."/>
            <person name="Chaudhuri R.R."/>
            <person name="La Ragione R."/>
            <person name="Hildebrand F."/>
            <person name="Pallen M.J."/>
        </authorList>
    </citation>
    <scope>NUCLEOTIDE SEQUENCE</scope>
    <source>
        <strain evidence="8">CHK192-9172</strain>
    </source>
</reference>
<dbReference type="Proteomes" id="UP000824024">
    <property type="component" value="Unassembled WGS sequence"/>
</dbReference>
<keyword evidence="6" id="KW-0411">Iron-sulfur</keyword>
<dbReference type="Pfam" id="PF14697">
    <property type="entry name" value="Fer4_21"/>
    <property type="match status" value="1"/>
</dbReference>
<evidence type="ECO:0000256" key="2">
    <source>
        <dbReference type="ARBA" id="ARBA00022485"/>
    </source>
</evidence>
<evidence type="ECO:0000313" key="8">
    <source>
        <dbReference type="EMBL" id="HIZ08557.1"/>
    </source>
</evidence>
<evidence type="ECO:0000256" key="1">
    <source>
        <dbReference type="ARBA" id="ARBA00001966"/>
    </source>
</evidence>
<keyword evidence="3" id="KW-0479">Metal-binding</keyword>
<comment type="cofactor">
    <cofactor evidence="1">
        <name>[4Fe-4S] cluster</name>
        <dbReference type="ChEBI" id="CHEBI:49883"/>
    </cofactor>
</comment>
<dbReference type="PANTHER" id="PTHR43724">
    <property type="entry name" value="PYRUVATE SYNTHASE SUBUNIT PORD"/>
    <property type="match status" value="1"/>
</dbReference>
<accession>A0A9D2D4L8</accession>
<evidence type="ECO:0000256" key="3">
    <source>
        <dbReference type="ARBA" id="ARBA00022723"/>
    </source>
</evidence>
<keyword evidence="2" id="KW-0004">4Fe-4S</keyword>
<reference evidence="8" key="2">
    <citation type="submission" date="2021-04" db="EMBL/GenBank/DDBJ databases">
        <authorList>
            <person name="Gilroy R."/>
        </authorList>
    </citation>
    <scope>NUCLEOTIDE SEQUENCE</scope>
    <source>
        <strain evidence="8">CHK192-9172</strain>
    </source>
</reference>
<dbReference type="InterPro" id="IPR017896">
    <property type="entry name" value="4Fe4S_Fe-S-bd"/>
</dbReference>
<name>A0A9D2D4L8_9FIRM</name>
<dbReference type="GO" id="GO:0046872">
    <property type="term" value="F:metal ion binding"/>
    <property type="evidence" value="ECO:0007669"/>
    <property type="project" value="UniProtKB-KW"/>
</dbReference>
<feature type="domain" description="4Fe-4S ferredoxin-type" evidence="7">
    <location>
        <begin position="40"/>
        <end position="69"/>
    </location>
</feature>
<proteinExistence type="predicted"/>
<sequence>MRTDITKINEQTSHTGLTEGMRICASGTSRLFNTGEWRNSTPVYHEEQCKQCLLCAPVCPDSSIPVKDGKRLAFDLDHCKGCGICANVCPFGAITMKEGIE</sequence>
<protein>
    <submittedName>
        <fullName evidence="8">4Fe-4S binding protein</fullName>
    </submittedName>
</protein>
<dbReference type="GO" id="GO:0016625">
    <property type="term" value="F:oxidoreductase activity, acting on the aldehyde or oxo group of donors, iron-sulfur protein as acceptor"/>
    <property type="evidence" value="ECO:0007669"/>
    <property type="project" value="InterPro"/>
</dbReference>